<dbReference type="Pfam" id="PF00970">
    <property type="entry name" value="FAD_binding_6"/>
    <property type="match status" value="1"/>
</dbReference>
<keyword evidence="3" id="KW-0274">FAD</keyword>
<reference evidence="7 8" key="1">
    <citation type="submission" date="2020-09" db="EMBL/GenBank/DDBJ databases">
        <title>De no assembly of potato wild relative species, Solanum commersonii.</title>
        <authorList>
            <person name="Cho K."/>
        </authorList>
    </citation>
    <scope>NUCLEOTIDE SEQUENCE [LARGE SCALE GENOMIC DNA]</scope>
    <source>
        <strain evidence="7">LZ3.2</strain>
        <tissue evidence="7">Leaf</tissue>
    </source>
</reference>
<dbReference type="AlphaFoldDB" id="A0A9J5ZSK4"/>
<evidence type="ECO:0000256" key="1">
    <source>
        <dbReference type="ARBA" id="ARBA00001974"/>
    </source>
</evidence>
<accession>A0A9J5ZSK4</accession>
<keyword evidence="5" id="KW-0812">Transmembrane</keyword>
<comment type="cofactor">
    <cofactor evidence="1">
        <name>FAD</name>
        <dbReference type="ChEBI" id="CHEBI:57692"/>
    </cofactor>
</comment>
<dbReference type="PANTHER" id="PTHR19370">
    <property type="entry name" value="NADH-CYTOCHROME B5 REDUCTASE"/>
    <property type="match status" value="1"/>
</dbReference>
<evidence type="ECO:0000256" key="3">
    <source>
        <dbReference type="ARBA" id="ARBA00022827"/>
    </source>
</evidence>
<keyword evidence="5" id="KW-1133">Transmembrane helix</keyword>
<dbReference type="InterPro" id="IPR008333">
    <property type="entry name" value="Cbr1-like_FAD-bd_dom"/>
</dbReference>
<keyword evidence="4" id="KW-0560">Oxidoreductase</keyword>
<comment type="caution">
    <text evidence="7">The sequence shown here is derived from an EMBL/GenBank/DDBJ whole genome shotgun (WGS) entry which is preliminary data.</text>
</comment>
<evidence type="ECO:0000313" key="7">
    <source>
        <dbReference type="EMBL" id="KAG5615206.1"/>
    </source>
</evidence>
<dbReference type="PANTHER" id="PTHR19370:SF184">
    <property type="entry name" value="NADH-CYTOCHROME B5 REDUCTASE-LIKE"/>
    <property type="match status" value="1"/>
</dbReference>
<dbReference type="GO" id="GO:0022900">
    <property type="term" value="P:electron transport chain"/>
    <property type="evidence" value="ECO:0007669"/>
    <property type="project" value="TreeGrafter"/>
</dbReference>
<dbReference type="SUPFAM" id="SSF63380">
    <property type="entry name" value="Riboflavin synthase domain-like"/>
    <property type="match status" value="1"/>
</dbReference>
<dbReference type="Gene3D" id="2.40.30.10">
    <property type="entry name" value="Translation factors"/>
    <property type="match status" value="1"/>
</dbReference>
<dbReference type="InterPro" id="IPR017938">
    <property type="entry name" value="Riboflavin_synthase-like_b-brl"/>
</dbReference>
<feature type="transmembrane region" description="Helical" evidence="5">
    <location>
        <begin position="12"/>
        <end position="30"/>
    </location>
</feature>
<dbReference type="InterPro" id="IPR001834">
    <property type="entry name" value="CBR-like"/>
</dbReference>
<keyword evidence="2" id="KW-0285">Flavoprotein</keyword>
<dbReference type="GO" id="GO:0004128">
    <property type="term" value="F:cytochrome-b5 reductase activity, acting on NAD(P)H"/>
    <property type="evidence" value="ECO:0007669"/>
    <property type="project" value="TreeGrafter"/>
</dbReference>
<evidence type="ECO:0000256" key="2">
    <source>
        <dbReference type="ARBA" id="ARBA00022630"/>
    </source>
</evidence>
<evidence type="ECO:0000256" key="5">
    <source>
        <dbReference type="SAM" id="Phobius"/>
    </source>
</evidence>
<evidence type="ECO:0000259" key="6">
    <source>
        <dbReference type="Pfam" id="PF00970"/>
    </source>
</evidence>
<evidence type="ECO:0000256" key="4">
    <source>
        <dbReference type="ARBA" id="ARBA00023002"/>
    </source>
</evidence>
<evidence type="ECO:0000313" key="8">
    <source>
        <dbReference type="Proteomes" id="UP000824120"/>
    </source>
</evidence>
<dbReference type="OrthoDB" id="432685at2759"/>
<keyword evidence="5" id="KW-0472">Membrane</keyword>
<dbReference type="EMBL" id="JACXVP010000003">
    <property type="protein sequence ID" value="KAG5615206.1"/>
    <property type="molecule type" value="Genomic_DNA"/>
</dbReference>
<keyword evidence="8" id="KW-1185">Reference proteome</keyword>
<feature type="domain" description="Flavoprotein pyridine nucleotide cytochrome reductase-like FAD-binding" evidence="6">
    <location>
        <begin position="47"/>
        <end position="84"/>
    </location>
</feature>
<organism evidence="7 8">
    <name type="scientific">Solanum commersonii</name>
    <name type="common">Commerson's wild potato</name>
    <name type="synonym">Commerson's nightshade</name>
    <dbReference type="NCBI Taxonomy" id="4109"/>
    <lineage>
        <taxon>Eukaryota</taxon>
        <taxon>Viridiplantae</taxon>
        <taxon>Streptophyta</taxon>
        <taxon>Embryophyta</taxon>
        <taxon>Tracheophyta</taxon>
        <taxon>Spermatophyta</taxon>
        <taxon>Magnoliopsida</taxon>
        <taxon>eudicotyledons</taxon>
        <taxon>Gunneridae</taxon>
        <taxon>Pentapetalae</taxon>
        <taxon>asterids</taxon>
        <taxon>lamiids</taxon>
        <taxon>Solanales</taxon>
        <taxon>Solanaceae</taxon>
        <taxon>Solanoideae</taxon>
        <taxon>Solaneae</taxon>
        <taxon>Solanum</taxon>
    </lineage>
</organism>
<name>A0A9J5ZSK4_SOLCO</name>
<dbReference type="Proteomes" id="UP000824120">
    <property type="component" value="Chromosome 3"/>
</dbReference>
<protein>
    <recommendedName>
        <fullName evidence="6">Flavoprotein pyridine nucleotide cytochrome reductase-like FAD-binding domain-containing protein</fullName>
    </recommendedName>
</protein>
<proteinExistence type="predicted"/>
<sequence length="146" mass="16485">MEFLERPDAQLIIGVAAAAVAVGVTAYFYFSSKRSKVCLNPEEFRTFKLVKRTHLSHSVARFRFELPTPTSVLGLPIGQHISCRKLQAFLDMHVTVGVVMFLVLEKVLNLVSKLEEKDKAITTFMLSPEQFAEVKRNEVEQGSEKQ</sequence>
<gene>
    <name evidence="7" type="ORF">H5410_015030</name>
</gene>